<evidence type="ECO:0000256" key="1">
    <source>
        <dbReference type="SAM" id="MobiDB-lite"/>
    </source>
</evidence>
<accession>A0AAV7SY84</accession>
<dbReference type="EMBL" id="JANPWB010000007">
    <property type="protein sequence ID" value="KAJ1169128.1"/>
    <property type="molecule type" value="Genomic_DNA"/>
</dbReference>
<evidence type="ECO:0000313" key="2">
    <source>
        <dbReference type="EMBL" id="KAJ1169128.1"/>
    </source>
</evidence>
<organism evidence="2 3">
    <name type="scientific">Pleurodeles waltl</name>
    <name type="common">Iberian ribbed newt</name>
    <dbReference type="NCBI Taxonomy" id="8319"/>
    <lineage>
        <taxon>Eukaryota</taxon>
        <taxon>Metazoa</taxon>
        <taxon>Chordata</taxon>
        <taxon>Craniata</taxon>
        <taxon>Vertebrata</taxon>
        <taxon>Euteleostomi</taxon>
        <taxon>Amphibia</taxon>
        <taxon>Batrachia</taxon>
        <taxon>Caudata</taxon>
        <taxon>Salamandroidea</taxon>
        <taxon>Salamandridae</taxon>
        <taxon>Pleurodelinae</taxon>
        <taxon>Pleurodeles</taxon>
    </lineage>
</organism>
<feature type="compositionally biased region" description="Polar residues" evidence="1">
    <location>
        <begin position="16"/>
        <end position="27"/>
    </location>
</feature>
<feature type="compositionally biased region" description="Basic and acidic residues" evidence="1">
    <location>
        <begin position="70"/>
        <end position="79"/>
    </location>
</feature>
<dbReference type="AlphaFoldDB" id="A0AAV7SY84"/>
<gene>
    <name evidence="2" type="ORF">NDU88_001034</name>
</gene>
<reference evidence="2" key="1">
    <citation type="journal article" date="2022" name="bioRxiv">
        <title>Sequencing and chromosome-scale assembly of the giantPleurodeles waltlgenome.</title>
        <authorList>
            <person name="Brown T."/>
            <person name="Elewa A."/>
            <person name="Iarovenko S."/>
            <person name="Subramanian E."/>
            <person name="Araus A.J."/>
            <person name="Petzold A."/>
            <person name="Susuki M."/>
            <person name="Suzuki K.-i.T."/>
            <person name="Hayashi T."/>
            <person name="Toyoda A."/>
            <person name="Oliveira C."/>
            <person name="Osipova E."/>
            <person name="Leigh N.D."/>
            <person name="Simon A."/>
            <person name="Yun M.H."/>
        </authorList>
    </citation>
    <scope>NUCLEOTIDE SEQUENCE</scope>
    <source>
        <strain evidence="2">20211129_DDA</strain>
        <tissue evidence="2">Liver</tissue>
    </source>
</reference>
<sequence>MKKLEIESGLLSLTTSARSVSRETGNSALKPRRGNIKEPRGRHEIQCNMQRAIGVSQMSHPRPRRRGRVLRSEGKETGVLRKPCGRGMGLFKVYRTVGRPERQYKAGREDAKPPGTQVRGENGRVQANAAVGTFAAAMLPGVHASR</sequence>
<feature type="compositionally biased region" description="Basic and acidic residues" evidence="1">
    <location>
        <begin position="35"/>
        <end position="45"/>
    </location>
</feature>
<comment type="caution">
    <text evidence="2">The sequence shown here is derived from an EMBL/GenBank/DDBJ whole genome shotgun (WGS) entry which is preliminary data.</text>
</comment>
<keyword evidence="3" id="KW-1185">Reference proteome</keyword>
<proteinExistence type="predicted"/>
<dbReference type="Proteomes" id="UP001066276">
    <property type="component" value="Chromosome 4_1"/>
</dbReference>
<feature type="region of interest" description="Disordered" evidence="1">
    <location>
        <begin position="16"/>
        <end position="82"/>
    </location>
</feature>
<evidence type="ECO:0000313" key="3">
    <source>
        <dbReference type="Proteomes" id="UP001066276"/>
    </source>
</evidence>
<protein>
    <submittedName>
        <fullName evidence="2">Uncharacterized protein</fullName>
    </submittedName>
</protein>
<name>A0AAV7SY84_PLEWA</name>